<dbReference type="Proteomes" id="UP000807342">
    <property type="component" value="Unassembled WGS sequence"/>
</dbReference>
<keyword evidence="2" id="KW-1185">Reference proteome</keyword>
<organism evidence="1 2">
    <name type="scientific">Macrolepiota fuliginosa MF-IS2</name>
    <dbReference type="NCBI Taxonomy" id="1400762"/>
    <lineage>
        <taxon>Eukaryota</taxon>
        <taxon>Fungi</taxon>
        <taxon>Dikarya</taxon>
        <taxon>Basidiomycota</taxon>
        <taxon>Agaricomycotina</taxon>
        <taxon>Agaricomycetes</taxon>
        <taxon>Agaricomycetidae</taxon>
        <taxon>Agaricales</taxon>
        <taxon>Agaricineae</taxon>
        <taxon>Agaricaceae</taxon>
        <taxon>Macrolepiota</taxon>
    </lineage>
</organism>
<proteinExistence type="predicted"/>
<dbReference type="AlphaFoldDB" id="A0A9P5X815"/>
<dbReference type="EMBL" id="MU151239">
    <property type="protein sequence ID" value="KAF9446553.1"/>
    <property type="molecule type" value="Genomic_DNA"/>
</dbReference>
<reference evidence="1" key="1">
    <citation type="submission" date="2020-11" db="EMBL/GenBank/DDBJ databases">
        <authorList>
            <consortium name="DOE Joint Genome Institute"/>
            <person name="Ahrendt S."/>
            <person name="Riley R."/>
            <person name="Andreopoulos W."/>
            <person name="Labutti K."/>
            <person name="Pangilinan J."/>
            <person name="Ruiz-Duenas F.J."/>
            <person name="Barrasa J.M."/>
            <person name="Sanchez-Garcia M."/>
            <person name="Camarero S."/>
            <person name="Miyauchi S."/>
            <person name="Serrano A."/>
            <person name="Linde D."/>
            <person name="Babiker R."/>
            <person name="Drula E."/>
            <person name="Ayuso-Fernandez I."/>
            <person name="Pacheco R."/>
            <person name="Padilla G."/>
            <person name="Ferreira P."/>
            <person name="Barriuso J."/>
            <person name="Kellner H."/>
            <person name="Castanera R."/>
            <person name="Alfaro M."/>
            <person name="Ramirez L."/>
            <person name="Pisabarro A.G."/>
            <person name="Kuo A."/>
            <person name="Tritt A."/>
            <person name="Lipzen A."/>
            <person name="He G."/>
            <person name="Yan M."/>
            <person name="Ng V."/>
            <person name="Cullen D."/>
            <person name="Martin F."/>
            <person name="Rosso M.-N."/>
            <person name="Henrissat B."/>
            <person name="Hibbett D."/>
            <person name="Martinez A.T."/>
            <person name="Grigoriev I.V."/>
        </authorList>
    </citation>
    <scope>NUCLEOTIDE SEQUENCE</scope>
    <source>
        <strain evidence="1">MF-IS2</strain>
    </source>
</reference>
<dbReference type="Gene3D" id="2.80.10.50">
    <property type="match status" value="1"/>
</dbReference>
<dbReference type="GO" id="GO:0004867">
    <property type="term" value="F:serine-type endopeptidase inhibitor activity"/>
    <property type="evidence" value="ECO:0007669"/>
    <property type="project" value="InterPro"/>
</dbReference>
<sequence>MGPHGQDDIYCIKNVLFNAYVGRATYDVPISSIQPIVGIRFDYTAHKKFEIKFVKGGERVTMSIDGAGVGECNNSVAAFVTPGTAGDEWIVQLAEKGGGVYLYRYTIALARSPHLVWTLNLATLPANQARKVFSLPEWPYL</sequence>
<gene>
    <name evidence="1" type="ORF">P691DRAFT_776762</name>
</gene>
<protein>
    <submittedName>
        <fullName evidence="1">Uncharacterized protein</fullName>
    </submittedName>
</protein>
<name>A0A9P5X815_9AGAR</name>
<accession>A0A9P5X815</accession>
<evidence type="ECO:0000313" key="2">
    <source>
        <dbReference type="Proteomes" id="UP000807342"/>
    </source>
</evidence>
<evidence type="ECO:0000313" key="1">
    <source>
        <dbReference type="EMBL" id="KAF9446553.1"/>
    </source>
</evidence>
<comment type="caution">
    <text evidence="1">The sequence shown here is derived from an EMBL/GenBank/DDBJ whole genome shotgun (WGS) entry which is preliminary data.</text>
</comment>